<feature type="compositionally biased region" description="Basic and acidic residues" evidence="1">
    <location>
        <begin position="1"/>
        <end position="16"/>
    </location>
</feature>
<evidence type="ECO:0000256" key="1">
    <source>
        <dbReference type="SAM" id="MobiDB-lite"/>
    </source>
</evidence>
<accession>A0A8H4IVU2</accession>
<name>A0A8H4IVU2_9PEZI</name>
<evidence type="ECO:0000313" key="2">
    <source>
        <dbReference type="EMBL" id="KAF4306063.1"/>
    </source>
</evidence>
<feature type="compositionally biased region" description="Basic and acidic residues" evidence="1">
    <location>
        <begin position="23"/>
        <end position="36"/>
    </location>
</feature>
<dbReference type="Proteomes" id="UP000572817">
    <property type="component" value="Unassembled WGS sequence"/>
</dbReference>
<comment type="caution">
    <text evidence="2">The sequence shown here is derived from an EMBL/GenBank/DDBJ whole genome shotgun (WGS) entry which is preliminary data.</text>
</comment>
<sequence length="107" mass="11622">MDSDSRHARLEPDKIQRLGASIDPEKGVKYRADVKPDPSPQNEGSEDQKSPGPATSVEGPKPGNVASGKSGKTTRNLTTNPVKDVSELKDFVELTEVPEKNILMKPR</sequence>
<dbReference type="AlphaFoldDB" id="A0A8H4IVU2"/>
<protein>
    <submittedName>
        <fullName evidence="2">Uncharacterized protein</fullName>
    </submittedName>
</protein>
<organism evidence="2 3">
    <name type="scientific">Botryosphaeria dothidea</name>
    <dbReference type="NCBI Taxonomy" id="55169"/>
    <lineage>
        <taxon>Eukaryota</taxon>
        <taxon>Fungi</taxon>
        <taxon>Dikarya</taxon>
        <taxon>Ascomycota</taxon>
        <taxon>Pezizomycotina</taxon>
        <taxon>Dothideomycetes</taxon>
        <taxon>Dothideomycetes incertae sedis</taxon>
        <taxon>Botryosphaeriales</taxon>
        <taxon>Botryosphaeriaceae</taxon>
        <taxon>Botryosphaeria</taxon>
    </lineage>
</organism>
<keyword evidence="3" id="KW-1185">Reference proteome</keyword>
<dbReference type="EMBL" id="WWBZ02000040">
    <property type="protein sequence ID" value="KAF4306063.1"/>
    <property type="molecule type" value="Genomic_DNA"/>
</dbReference>
<feature type="compositionally biased region" description="Polar residues" evidence="1">
    <location>
        <begin position="70"/>
        <end position="81"/>
    </location>
</feature>
<evidence type="ECO:0000313" key="3">
    <source>
        <dbReference type="Proteomes" id="UP000572817"/>
    </source>
</evidence>
<gene>
    <name evidence="2" type="ORF">GTA08_BOTSDO06486</name>
</gene>
<reference evidence="2" key="1">
    <citation type="submission" date="2020-04" db="EMBL/GenBank/DDBJ databases">
        <title>Genome Assembly and Annotation of Botryosphaeria dothidea sdau 11-99, a Latent Pathogen of Apple Fruit Ring Rot in China.</title>
        <authorList>
            <person name="Yu C."/>
            <person name="Diao Y."/>
            <person name="Lu Q."/>
            <person name="Zhao J."/>
            <person name="Cui S."/>
            <person name="Peng C."/>
            <person name="He B."/>
            <person name="Liu H."/>
        </authorList>
    </citation>
    <scope>NUCLEOTIDE SEQUENCE [LARGE SCALE GENOMIC DNA]</scope>
    <source>
        <strain evidence="2">Sdau11-99</strain>
    </source>
</reference>
<feature type="region of interest" description="Disordered" evidence="1">
    <location>
        <begin position="1"/>
        <end position="87"/>
    </location>
</feature>
<proteinExistence type="predicted"/>